<dbReference type="EMBL" id="BMCB01000001">
    <property type="protein sequence ID" value="GGA80055.1"/>
    <property type="molecule type" value="Genomic_DNA"/>
</dbReference>
<dbReference type="Pfam" id="PF16360">
    <property type="entry name" value="GTP-bdg_M"/>
    <property type="match status" value="1"/>
</dbReference>
<dbReference type="CDD" id="cd01878">
    <property type="entry name" value="HflX"/>
    <property type="match status" value="1"/>
</dbReference>
<dbReference type="PRINTS" id="PR00326">
    <property type="entry name" value="GTP1OBG"/>
</dbReference>
<reference evidence="10" key="4">
    <citation type="submission" date="2024-05" db="EMBL/GenBank/DDBJ databases">
        <authorList>
            <person name="Sun Q."/>
            <person name="Sedlacek I."/>
        </authorList>
    </citation>
    <scope>NUCLEOTIDE SEQUENCE</scope>
    <source>
        <strain evidence="10">CCM 4175</strain>
    </source>
</reference>
<comment type="subunit">
    <text evidence="6">Monomer. Associates with the 50S ribosomal subunit.</text>
</comment>
<dbReference type="PIRSF" id="PIRSF006809">
    <property type="entry name" value="GTP-binding_hflX_prd"/>
    <property type="match status" value="1"/>
</dbReference>
<evidence type="ECO:0000256" key="3">
    <source>
        <dbReference type="ARBA" id="ARBA00022741"/>
    </source>
</evidence>
<dbReference type="Gene3D" id="3.40.50.11060">
    <property type="entry name" value="GTPase HflX, N-terminal domain"/>
    <property type="match status" value="1"/>
</dbReference>
<dbReference type="Pfam" id="PF13167">
    <property type="entry name" value="GTP-bdg_N"/>
    <property type="match status" value="1"/>
</dbReference>
<evidence type="ECO:0000256" key="1">
    <source>
        <dbReference type="ARBA" id="ARBA00022490"/>
    </source>
</evidence>
<accession>A0A240C2R4</accession>
<dbReference type="FunFam" id="3.40.50.300:FF:000173">
    <property type="entry name" value="GTPase HflX"/>
    <property type="match status" value="1"/>
</dbReference>
<comment type="function">
    <text evidence="6">GTPase that associates with the 50S ribosomal subunit and may have a role during protein synthesis or ribosome biogenesis.</text>
</comment>
<keyword evidence="3 6" id="KW-0547">Nucleotide-binding</keyword>
<dbReference type="InterPro" id="IPR027417">
    <property type="entry name" value="P-loop_NTPase"/>
</dbReference>
<dbReference type="EMBL" id="LT906464">
    <property type="protein sequence ID" value="SNW02049.1"/>
    <property type="molecule type" value="Genomic_DNA"/>
</dbReference>
<comment type="similarity">
    <text evidence="6">Belongs to the TRAFAC class OBG-HflX-like GTPase superfamily. HflX GTPase family.</text>
</comment>
<dbReference type="FunFam" id="3.40.50.11060:FF:000001">
    <property type="entry name" value="GTPase HflX"/>
    <property type="match status" value="1"/>
</dbReference>
<gene>
    <name evidence="6 11" type="primary">hflX</name>
    <name evidence="10" type="ORF">GCM10007183_00250</name>
    <name evidence="11" type="ORF">SAMEA4412661_00926</name>
</gene>
<organism evidence="11 12">
    <name type="scientific">Staphylococcus muscae</name>
    <dbReference type="NCBI Taxonomy" id="1294"/>
    <lineage>
        <taxon>Bacteria</taxon>
        <taxon>Bacillati</taxon>
        <taxon>Bacillota</taxon>
        <taxon>Bacilli</taxon>
        <taxon>Bacillales</taxon>
        <taxon>Staphylococcaceae</taxon>
        <taxon>Staphylococcus</taxon>
    </lineage>
</organism>
<dbReference type="Gene3D" id="3.40.50.300">
    <property type="entry name" value="P-loop containing nucleotide triphosphate hydrolases"/>
    <property type="match status" value="1"/>
</dbReference>
<dbReference type="Gene3D" id="6.10.250.2860">
    <property type="match status" value="1"/>
</dbReference>
<evidence type="ECO:0000313" key="12">
    <source>
        <dbReference type="Proteomes" id="UP000243706"/>
    </source>
</evidence>
<evidence type="ECO:0000256" key="7">
    <source>
        <dbReference type="PIRSR" id="PIRSR006809-1"/>
    </source>
</evidence>
<keyword evidence="4 8" id="KW-0460">Magnesium</keyword>
<dbReference type="InterPro" id="IPR025121">
    <property type="entry name" value="GTPase_HflX_N"/>
</dbReference>
<dbReference type="RefSeq" id="WP_095116478.1">
    <property type="nucleotide sequence ID" value="NZ_BMCB01000001.1"/>
</dbReference>
<evidence type="ECO:0000313" key="11">
    <source>
        <dbReference type="EMBL" id="SNW02049.1"/>
    </source>
</evidence>
<feature type="binding site" evidence="7">
    <location>
        <begin position="258"/>
        <end position="261"/>
    </location>
    <ligand>
        <name>GTP</name>
        <dbReference type="ChEBI" id="CHEBI:37565"/>
    </ligand>
</feature>
<sequence length="412" mass="47824">MQKQKPISTKKVREKAVLIGVDLYQSEYDFDSTMQELEALANTCELDVKGDFSQRKNFVDQRYYVGKGKLQEIEDFIEFHEIDVLVANDELTTAQSKNLNQRLGIKIIDRTQLILEIFALRAKSREGQLQVEYAQLDYLLPRLMGHGKSLSRLGGGIGTRGPGETKLETDRRHIRTRMTEIRRKLEEVSAHRERYRQKRDQQDIFQIALVGYTNAGKSSWFNTLTEAGTYEKDQLFATLDPKTRQLKLNEGFEVVISDTVGFIQKLPTTLIEAFKSTLEEAKRADMLLHVVDASHPDYKSQYDTVNDLIKTLDMDNIPQIVLFNKRDLHSGPRPVTNKPMVFVSSKNEDDIEKVKSILISQMKEQMTYYQIEVPSHEAKQLYDLKQHTLVTYLEFDEMTNKYKVEGYKKYRK</sequence>
<keyword evidence="1 6" id="KW-0963">Cytoplasm</keyword>
<evidence type="ECO:0000259" key="9">
    <source>
        <dbReference type="PROSITE" id="PS51705"/>
    </source>
</evidence>
<feature type="binding site" evidence="7">
    <location>
        <begin position="324"/>
        <end position="327"/>
    </location>
    <ligand>
        <name>GTP</name>
        <dbReference type="ChEBI" id="CHEBI:37565"/>
    </ligand>
</feature>
<dbReference type="Proteomes" id="UP000243706">
    <property type="component" value="Chromosome 1"/>
</dbReference>
<dbReference type="GO" id="GO:0005525">
    <property type="term" value="F:GTP binding"/>
    <property type="evidence" value="ECO:0007669"/>
    <property type="project" value="UniProtKB-UniRule"/>
</dbReference>
<dbReference type="GO" id="GO:0005737">
    <property type="term" value="C:cytoplasm"/>
    <property type="evidence" value="ECO:0007669"/>
    <property type="project" value="UniProtKB-SubCell"/>
</dbReference>
<reference evidence="11 12" key="2">
    <citation type="submission" date="2017-06" db="EMBL/GenBank/DDBJ databases">
        <authorList>
            <consortium name="Pathogen Informatics"/>
        </authorList>
    </citation>
    <scope>NUCLEOTIDE SEQUENCE [LARGE SCALE GENOMIC DNA]</scope>
    <source>
        <strain evidence="11 12">NCTC13833</strain>
    </source>
</reference>
<dbReference type="PANTHER" id="PTHR10229:SF0">
    <property type="entry name" value="GTP-BINDING PROTEIN 6-RELATED"/>
    <property type="match status" value="1"/>
</dbReference>
<evidence type="ECO:0000256" key="5">
    <source>
        <dbReference type="ARBA" id="ARBA00023134"/>
    </source>
</evidence>
<dbReference type="InterPro" id="IPR030394">
    <property type="entry name" value="G_HFLX_dom"/>
</dbReference>
<evidence type="ECO:0000313" key="13">
    <source>
        <dbReference type="Proteomes" id="UP000652995"/>
    </source>
</evidence>
<proteinExistence type="inferred from homology"/>
<keyword evidence="13" id="KW-1185">Reference proteome</keyword>
<evidence type="ECO:0000256" key="8">
    <source>
        <dbReference type="PIRSR" id="PIRSR006809-2"/>
    </source>
</evidence>
<evidence type="ECO:0000256" key="6">
    <source>
        <dbReference type="HAMAP-Rule" id="MF_00900"/>
    </source>
</evidence>
<keyword evidence="5 6" id="KW-0342">GTP-binding</keyword>
<evidence type="ECO:0000256" key="2">
    <source>
        <dbReference type="ARBA" id="ARBA00022723"/>
    </source>
</evidence>
<dbReference type="PANTHER" id="PTHR10229">
    <property type="entry name" value="GTP-BINDING PROTEIN HFLX"/>
    <property type="match status" value="1"/>
</dbReference>
<dbReference type="InterPro" id="IPR032305">
    <property type="entry name" value="GTP-bd_M"/>
</dbReference>
<dbReference type="PROSITE" id="PS51705">
    <property type="entry name" value="G_HFLX"/>
    <property type="match status" value="1"/>
</dbReference>
<feature type="binding site" evidence="8">
    <location>
        <position position="238"/>
    </location>
    <ligand>
        <name>Mg(2+)</name>
        <dbReference type="ChEBI" id="CHEBI:18420"/>
    </ligand>
</feature>
<dbReference type="OrthoDB" id="9812272at2"/>
<dbReference type="GO" id="GO:0046872">
    <property type="term" value="F:metal ion binding"/>
    <property type="evidence" value="ECO:0007669"/>
    <property type="project" value="UniProtKB-KW"/>
</dbReference>
<dbReference type="NCBIfam" id="TIGR03156">
    <property type="entry name" value="GTP_HflX"/>
    <property type="match status" value="1"/>
</dbReference>
<dbReference type="Proteomes" id="UP000652995">
    <property type="component" value="Unassembled WGS sequence"/>
</dbReference>
<protein>
    <recommendedName>
        <fullName evidence="6">GTPase HflX</fullName>
    </recommendedName>
    <alternativeName>
        <fullName evidence="6">GTP-binding protein HflX</fullName>
    </alternativeName>
</protein>
<dbReference type="InterPro" id="IPR006073">
    <property type="entry name" value="GTP-bd"/>
</dbReference>
<name>A0A240C2R4_9STAP</name>
<comment type="cofactor">
    <cofactor evidence="8">
        <name>Mg(2+)</name>
        <dbReference type="ChEBI" id="CHEBI:18420"/>
    </cofactor>
</comment>
<feature type="binding site" evidence="8">
    <location>
        <position position="218"/>
    </location>
    <ligand>
        <name>Mg(2+)</name>
        <dbReference type="ChEBI" id="CHEBI:18420"/>
    </ligand>
</feature>
<dbReference type="GO" id="GO:0003924">
    <property type="term" value="F:GTPase activity"/>
    <property type="evidence" value="ECO:0007669"/>
    <property type="project" value="UniProtKB-UniRule"/>
</dbReference>
<reference evidence="10" key="1">
    <citation type="journal article" date="2014" name="Int. J. Syst. Evol. Microbiol.">
        <title>Complete genome of a new Firmicutes species belonging to the dominant human colonic microbiota ('Ruminococcus bicirculans') reveals two chromosomes and a selective capacity to utilize plant glucans.</title>
        <authorList>
            <consortium name="NISC Comparative Sequencing Program"/>
            <person name="Wegmann U."/>
            <person name="Louis P."/>
            <person name="Goesmann A."/>
            <person name="Henrissat B."/>
            <person name="Duncan S.H."/>
            <person name="Flint H.J."/>
        </authorList>
    </citation>
    <scope>NUCLEOTIDE SEQUENCE</scope>
    <source>
        <strain evidence="10">CCM 4175</strain>
    </source>
</reference>
<dbReference type="SUPFAM" id="SSF52540">
    <property type="entry name" value="P-loop containing nucleoside triphosphate hydrolases"/>
    <property type="match status" value="1"/>
</dbReference>
<dbReference type="InterPro" id="IPR042108">
    <property type="entry name" value="GTPase_HflX_N_sf"/>
</dbReference>
<evidence type="ECO:0000313" key="10">
    <source>
        <dbReference type="EMBL" id="GGA80055.1"/>
    </source>
</evidence>
<dbReference type="InterPro" id="IPR016496">
    <property type="entry name" value="GTPase_HflX"/>
</dbReference>
<dbReference type="AlphaFoldDB" id="A0A240C2R4"/>
<feature type="domain" description="Hflx-type G" evidence="9">
    <location>
        <begin position="205"/>
        <end position="366"/>
    </location>
</feature>
<feature type="binding site" evidence="7">
    <location>
        <begin position="236"/>
        <end position="240"/>
    </location>
    <ligand>
        <name>GTP</name>
        <dbReference type="ChEBI" id="CHEBI:37565"/>
    </ligand>
</feature>
<feature type="binding site" evidence="7">
    <location>
        <begin position="211"/>
        <end position="218"/>
    </location>
    <ligand>
        <name>GTP</name>
        <dbReference type="ChEBI" id="CHEBI:37565"/>
    </ligand>
</feature>
<evidence type="ECO:0000256" key="4">
    <source>
        <dbReference type="ARBA" id="ARBA00022842"/>
    </source>
</evidence>
<reference evidence="13" key="3">
    <citation type="journal article" date="2019" name="Int. J. Syst. Evol. Microbiol.">
        <title>The Global Catalogue of Microorganisms (GCM) 10K type strain sequencing project: providing services to taxonomists for standard genome sequencing and annotation.</title>
        <authorList>
            <consortium name="The Broad Institute Genomics Platform"/>
            <consortium name="The Broad Institute Genome Sequencing Center for Infectious Disease"/>
            <person name="Wu L."/>
            <person name="Ma J."/>
        </authorList>
    </citation>
    <scope>NUCLEOTIDE SEQUENCE [LARGE SCALE GENOMIC DNA]</scope>
    <source>
        <strain evidence="13">CCM 4175</strain>
    </source>
</reference>
<feature type="binding site" evidence="7">
    <location>
        <begin position="344"/>
        <end position="346"/>
    </location>
    <ligand>
        <name>GTP</name>
        <dbReference type="ChEBI" id="CHEBI:37565"/>
    </ligand>
</feature>
<dbReference type="KEGG" id="smus:C7J88_01405"/>
<dbReference type="HAMAP" id="MF_00900">
    <property type="entry name" value="GTPase_HflX"/>
    <property type="match status" value="1"/>
</dbReference>
<comment type="subcellular location">
    <subcellularLocation>
        <location evidence="6">Cytoplasm</location>
    </subcellularLocation>
    <text evidence="6">May associate with membranes.</text>
</comment>
<dbReference type="Pfam" id="PF01926">
    <property type="entry name" value="MMR_HSR1"/>
    <property type="match status" value="1"/>
</dbReference>
<keyword evidence="2 8" id="KW-0479">Metal-binding</keyword>
<dbReference type="GO" id="GO:0043022">
    <property type="term" value="F:ribosome binding"/>
    <property type="evidence" value="ECO:0007669"/>
    <property type="project" value="TreeGrafter"/>
</dbReference>